<sequence length="110" mass="12514">MRLETLRLLVGFSGRSVVTVNRWAIQPRGRVFRQALRYRPWSILVMFIGSKYLHAYEGGYKGRGYWAFAVRALPFVPDDSAPHLSQPAYDPVGLQQGVFKDGDEILSQLT</sequence>
<dbReference type="CTD" id="20323172"/>
<evidence type="ECO:0000313" key="1">
    <source>
        <dbReference type="EMBL" id="KER23048.1"/>
    </source>
</evidence>
<keyword evidence="2" id="KW-1185">Reference proteome</keyword>
<dbReference type="Proteomes" id="UP000054324">
    <property type="component" value="Unassembled WGS sequence"/>
</dbReference>
<proteinExistence type="predicted"/>
<dbReference type="AlphaFoldDB" id="A0A074Z7G5"/>
<dbReference type="RefSeq" id="XP_009173207.1">
    <property type="nucleotide sequence ID" value="XM_009174943.1"/>
</dbReference>
<name>A0A074Z7G5_OPIVI</name>
<organism evidence="1 2">
    <name type="scientific">Opisthorchis viverrini</name>
    <name type="common">Southeast Asian liver fluke</name>
    <dbReference type="NCBI Taxonomy" id="6198"/>
    <lineage>
        <taxon>Eukaryota</taxon>
        <taxon>Metazoa</taxon>
        <taxon>Spiralia</taxon>
        <taxon>Lophotrochozoa</taxon>
        <taxon>Platyhelminthes</taxon>
        <taxon>Trematoda</taxon>
        <taxon>Digenea</taxon>
        <taxon>Opisthorchiida</taxon>
        <taxon>Opisthorchiata</taxon>
        <taxon>Opisthorchiidae</taxon>
        <taxon>Opisthorchis</taxon>
    </lineage>
</organism>
<accession>A0A074Z7G5</accession>
<gene>
    <name evidence="1" type="ORF">T265_08993</name>
</gene>
<dbReference type="EMBL" id="KL596867">
    <property type="protein sequence ID" value="KER23048.1"/>
    <property type="molecule type" value="Genomic_DNA"/>
</dbReference>
<dbReference type="KEGG" id="ovi:T265_08993"/>
<dbReference type="GeneID" id="20323172"/>
<reference evidence="1 2" key="1">
    <citation type="submission" date="2013-11" db="EMBL/GenBank/DDBJ databases">
        <title>Opisthorchis viverrini - life in the bile duct.</title>
        <authorList>
            <person name="Young N.D."/>
            <person name="Nagarajan N."/>
            <person name="Lin S.J."/>
            <person name="Korhonen P.K."/>
            <person name="Jex A.R."/>
            <person name="Hall R.S."/>
            <person name="Safavi-Hemami H."/>
            <person name="Kaewkong W."/>
            <person name="Bertrand D."/>
            <person name="Gao S."/>
            <person name="Seet Q."/>
            <person name="Wongkham S."/>
            <person name="Teh B.T."/>
            <person name="Wongkham C."/>
            <person name="Intapan P.M."/>
            <person name="Maleewong W."/>
            <person name="Yang X."/>
            <person name="Hu M."/>
            <person name="Wang Z."/>
            <person name="Hofmann A."/>
            <person name="Sternberg P.W."/>
            <person name="Tan P."/>
            <person name="Wang J."/>
            <person name="Gasser R.B."/>
        </authorList>
    </citation>
    <scope>NUCLEOTIDE SEQUENCE [LARGE SCALE GENOMIC DNA]</scope>
</reference>
<protein>
    <submittedName>
        <fullName evidence="1">Uncharacterized protein</fullName>
    </submittedName>
</protein>
<evidence type="ECO:0000313" key="2">
    <source>
        <dbReference type="Proteomes" id="UP000054324"/>
    </source>
</evidence>